<dbReference type="AlphaFoldDB" id="A0A9P6ZYC2"/>
<dbReference type="EMBL" id="JABBWD010000013">
    <property type="protein sequence ID" value="KAG1779049.1"/>
    <property type="molecule type" value="Genomic_DNA"/>
</dbReference>
<keyword evidence="1" id="KW-1133">Transmembrane helix</keyword>
<sequence length="331" mass="36551">MSSDTPPTDLWFERSRLDGMMLGAVSYGGFFILTVQAAAALMQRPRHGGKIADYRLALVAYVLITFLLGTIGFAANAKYTQMIWIDLRDAPGGPVTLIENEMVYPINVVAISCYFVMEWFMQALLLYRCCVIWNWARCVIILMSTIYITMIIMSILVIIQSSAGVIWYNIHIQLAYLCIEVGLSVIYTVLVTNRLFVMRGLMRQVMGEHDYSSIYDTSILMVIESAVLYSVCAIIFIVSFALHSNVSNLCFLSISHIQGIAQLLIIIRVARGQAITCELSTPVAAVSTSIAFSGTASDAPEGTNIERVARPEQDSVQLHSVDANGTEVCLA</sequence>
<keyword evidence="1" id="KW-0472">Membrane</keyword>
<feature type="transmembrane region" description="Helical" evidence="1">
    <location>
        <begin position="174"/>
        <end position="197"/>
    </location>
</feature>
<organism evidence="2 3">
    <name type="scientific">Suillus placidus</name>
    <dbReference type="NCBI Taxonomy" id="48579"/>
    <lineage>
        <taxon>Eukaryota</taxon>
        <taxon>Fungi</taxon>
        <taxon>Dikarya</taxon>
        <taxon>Basidiomycota</taxon>
        <taxon>Agaricomycotina</taxon>
        <taxon>Agaricomycetes</taxon>
        <taxon>Agaricomycetidae</taxon>
        <taxon>Boletales</taxon>
        <taxon>Suillineae</taxon>
        <taxon>Suillaceae</taxon>
        <taxon>Suillus</taxon>
    </lineage>
</organism>
<feature type="transmembrane region" description="Helical" evidence="1">
    <location>
        <begin position="139"/>
        <end position="168"/>
    </location>
</feature>
<name>A0A9P6ZYC2_9AGAM</name>
<dbReference type="OrthoDB" id="2905268at2759"/>
<accession>A0A9P6ZYC2</accession>
<evidence type="ECO:0000256" key="1">
    <source>
        <dbReference type="SAM" id="Phobius"/>
    </source>
</evidence>
<keyword evidence="1" id="KW-0812">Transmembrane</keyword>
<evidence type="ECO:0000313" key="3">
    <source>
        <dbReference type="Proteomes" id="UP000714275"/>
    </source>
</evidence>
<evidence type="ECO:0000313" key="2">
    <source>
        <dbReference type="EMBL" id="KAG1779049.1"/>
    </source>
</evidence>
<comment type="caution">
    <text evidence="2">The sequence shown here is derived from an EMBL/GenBank/DDBJ whole genome shotgun (WGS) entry which is preliminary data.</text>
</comment>
<proteinExistence type="predicted"/>
<gene>
    <name evidence="2" type="ORF">EV702DRAFT_1277476</name>
</gene>
<feature type="transmembrane region" description="Helical" evidence="1">
    <location>
        <begin position="246"/>
        <end position="267"/>
    </location>
</feature>
<keyword evidence="3" id="KW-1185">Reference proteome</keyword>
<reference evidence="2" key="1">
    <citation type="journal article" date="2020" name="New Phytol.">
        <title>Comparative genomics reveals dynamic genome evolution in host specialist ectomycorrhizal fungi.</title>
        <authorList>
            <person name="Lofgren L.A."/>
            <person name="Nguyen N.H."/>
            <person name="Vilgalys R."/>
            <person name="Ruytinx J."/>
            <person name="Liao H.L."/>
            <person name="Branco S."/>
            <person name="Kuo A."/>
            <person name="LaButti K."/>
            <person name="Lipzen A."/>
            <person name="Andreopoulos W."/>
            <person name="Pangilinan J."/>
            <person name="Riley R."/>
            <person name="Hundley H."/>
            <person name="Na H."/>
            <person name="Barry K."/>
            <person name="Grigoriev I.V."/>
            <person name="Stajich J.E."/>
            <person name="Kennedy P.G."/>
        </authorList>
    </citation>
    <scope>NUCLEOTIDE SEQUENCE</scope>
    <source>
        <strain evidence="2">DOB743</strain>
    </source>
</reference>
<dbReference type="Proteomes" id="UP000714275">
    <property type="component" value="Unassembled WGS sequence"/>
</dbReference>
<feature type="transmembrane region" description="Helical" evidence="1">
    <location>
        <begin position="104"/>
        <end position="127"/>
    </location>
</feature>
<protein>
    <submittedName>
        <fullName evidence="2">Uncharacterized protein</fullName>
    </submittedName>
</protein>
<feature type="transmembrane region" description="Helical" evidence="1">
    <location>
        <begin position="20"/>
        <end position="42"/>
    </location>
</feature>
<feature type="transmembrane region" description="Helical" evidence="1">
    <location>
        <begin position="218"/>
        <end position="240"/>
    </location>
</feature>
<feature type="transmembrane region" description="Helical" evidence="1">
    <location>
        <begin position="54"/>
        <end position="75"/>
    </location>
</feature>